<gene>
    <name evidence="2" type="ORF">EL26_07655</name>
</gene>
<proteinExistence type="predicted"/>
<dbReference type="GO" id="GO:0046872">
    <property type="term" value="F:metal ion binding"/>
    <property type="evidence" value="ECO:0007669"/>
    <property type="project" value="InterPro"/>
</dbReference>
<dbReference type="EMBL" id="JMIR01000008">
    <property type="protein sequence ID" value="KEO83785.1"/>
    <property type="molecule type" value="Genomic_DNA"/>
</dbReference>
<protein>
    <recommendedName>
        <fullName evidence="1">HMA domain-containing protein</fullName>
    </recommendedName>
</protein>
<organism evidence="2 3">
    <name type="scientific">Tumebacillus flagellatus</name>
    <dbReference type="NCBI Taxonomy" id="1157490"/>
    <lineage>
        <taxon>Bacteria</taxon>
        <taxon>Bacillati</taxon>
        <taxon>Bacillota</taxon>
        <taxon>Bacilli</taxon>
        <taxon>Bacillales</taxon>
        <taxon>Alicyclobacillaceae</taxon>
        <taxon>Tumebacillus</taxon>
    </lineage>
</organism>
<dbReference type="STRING" id="1157490.EL26_07655"/>
<dbReference type="InterPro" id="IPR036163">
    <property type="entry name" value="HMA_dom_sf"/>
</dbReference>
<comment type="caution">
    <text evidence="2">The sequence shown here is derived from an EMBL/GenBank/DDBJ whole genome shotgun (WGS) entry which is preliminary data.</text>
</comment>
<name>A0A074LTC7_9BACL</name>
<reference evidence="2 3" key="1">
    <citation type="journal article" date="2013" name="Int. J. Syst. Evol. Microbiol.">
        <title>Tumebacillus flagellatus sp. nov., an alpha-amylase/pullulanase-producing bacterium isolated from cassava wastewater.</title>
        <authorList>
            <person name="Wang Q."/>
            <person name="Xie N."/>
            <person name="Qin Y."/>
            <person name="Shen N."/>
            <person name="Zhu J."/>
            <person name="Mi H."/>
            <person name="Huang R."/>
        </authorList>
    </citation>
    <scope>NUCLEOTIDE SEQUENCE [LARGE SCALE GENOMIC DNA]</scope>
    <source>
        <strain evidence="2 3">GST4</strain>
    </source>
</reference>
<dbReference type="Gene3D" id="3.30.70.100">
    <property type="match status" value="1"/>
</dbReference>
<evidence type="ECO:0000313" key="3">
    <source>
        <dbReference type="Proteomes" id="UP000027931"/>
    </source>
</evidence>
<dbReference type="AlphaFoldDB" id="A0A074LTC7"/>
<dbReference type="InterPro" id="IPR006121">
    <property type="entry name" value="HMA_dom"/>
</dbReference>
<accession>A0A074LTC7</accession>
<dbReference type="Proteomes" id="UP000027931">
    <property type="component" value="Unassembled WGS sequence"/>
</dbReference>
<dbReference type="PROSITE" id="PS50846">
    <property type="entry name" value="HMA_2"/>
    <property type="match status" value="1"/>
</dbReference>
<dbReference type="SUPFAM" id="SSF55008">
    <property type="entry name" value="HMA, heavy metal-associated domain"/>
    <property type="match status" value="1"/>
</dbReference>
<evidence type="ECO:0000259" key="1">
    <source>
        <dbReference type="PROSITE" id="PS50846"/>
    </source>
</evidence>
<sequence>MATGKFILQGMKGEDDAKRVDETLRGVWGIQDVNLHVEKAEVNFRYDERAASYQDLKQALIDQGFGVVEGRMSDGQRL</sequence>
<dbReference type="CDD" id="cd00371">
    <property type="entry name" value="HMA"/>
    <property type="match status" value="1"/>
</dbReference>
<dbReference type="OrthoDB" id="9813965at2"/>
<keyword evidence="3" id="KW-1185">Reference proteome</keyword>
<feature type="domain" description="HMA" evidence="1">
    <location>
        <begin position="2"/>
        <end position="68"/>
    </location>
</feature>
<dbReference type="RefSeq" id="WP_038086182.1">
    <property type="nucleotide sequence ID" value="NZ_JMIR01000008.1"/>
</dbReference>
<evidence type="ECO:0000313" key="2">
    <source>
        <dbReference type="EMBL" id="KEO83785.1"/>
    </source>
</evidence>